<dbReference type="Gene3D" id="3.30.1300.30">
    <property type="entry name" value="GSPII I/J protein-like"/>
    <property type="match status" value="1"/>
</dbReference>
<dbReference type="RefSeq" id="WP_200606183.1">
    <property type="nucleotide sequence ID" value="NZ_CP071517.1"/>
</dbReference>
<dbReference type="Gene3D" id="2.150.10.10">
    <property type="entry name" value="Serralysin-like metalloprotease, C-terminal"/>
    <property type="match status" value="1"/>
</dbReference>
<dbReference type="EMBL" id="CP071517">
    <property type="protein sequence ID" value="QSX76362.1"/>
    <property type="molecule type" value="Genomic_DNA"/>
</dbReference>
<keyword evidence="2" id="KW-1185">Reference proteome</keyword>
<dbReference type="SUPFAM" id="SSF54523">
    <property type="entry name" value="Pili subunits"/>
    <property type="match status" value="1"/>
</dbReference>
<organism evidence="1 2">
    <name type="scientific">Lysobacter arenosi</name>
    <dbReference type="NCBI Taxonomy" id="2795387"/>
    <lineage>
        <taxon>Bacteria</taxon>
        <taxon>Pseudomonadati</taxon>
        <taxon>Pseudomonadota</taxon>
        <taxon>Gammaproteobacteria</taxon>
        <taxon>Lysobacterales</taxon>
        <taxon>Lysobacteraceae</taxon>
        <taxon>Lysobacter</taxon>
    </lineage>
</organism>
<accession>A0ABX7RHC9</accession>
<sequence length="142" mass="14795">MALHNVADGASDYDAVNVSQLNDRLARSNTDVISQANAYTDQRMDDVWGGMQKIDRRLMNQDRRISQVGALSMAEAQMTSSAAAASVGNRAGAFGVGLGSEEGHGAISVGYAKPIGKQSRISFGGAISGHEQSIGIGFGHAL</sequence>
<name>A0ABX7RHC9_9GAMM</name>
<evidence type="ECO:0008006" key="3">
    <source>
        <dbReference type="Google" id="ProtNLM"/>
    </source>
</evidence>
<dbReference type="InterPro" id="IPR045584">
    <property type="entry name" value="Pilin-like"/>
</dbReference>
<dbReference type="InterPro" id="IPR011049">
    <property type="entry name" value="Serralysin-like_metalloprot_C"/>
</dbReference>
<gene>
    <name evidence="1" type="ORF">HIV01_007770</name>
</gene>
<evidence type="ECO:0000313" key="1">
    <source>
        <dbReference type="EMBL" id="QSX76362.1"/>
    </source>
</evidence>
<protein>
    <recommendedName>
        <fullName evidence="3">Trimeric autotransporter adhesin YadA-like C-terminal membrane anchor domain-containing protein</fullName>
    </recommendedName>
</protein>
<evidence type="ECO:0000313" key="2">
    <source>
        <dbReference type="Proteomes" id="UP000663400"/>
    </source>
</evidence>
<dbReference type="Proteomes" id="UP000663400">
    <property type="component" value="Chromosome"/>
</dbReference>
<proteinExistence type="predicted"/>
<reference evidence="1 2" key="1">
    <citation type="submission" date="2021-02" db="EMBL/GenBank/DDBJ databases">
        <title>Lysobacter arenosi sp. nov., isolated from soil of gangwondo yeongwol, south Korea.</title>
        <authorList>
            <person name="Kim K.R."/>
            <person name="Kim K.H."/>
            <person name="Jeon C.O."/>
        </authorList>
    </citation>
    <scope>NUCLEOTIDE SEQUENCE [LARGE SCALE GENOMIC DNA]</scope>
    <source>
        <strain evidence="1 2">R7</strain>
    </source>
</reference>